<dbReference type="OMA" id="PNGIHFH"/>
<gene>
    <name evidence="4" type="ORF">RMCT_4156</name>
</gene>
<evidence type="ECO:0000259" key="3">
    <source>
        <dbReference type="PROSITE" id="PS01124"/>
    </source>
</evidence>
<reference evidence="5" key="2">
    <citation type="submission" date="2016-02" db="EMBL/GenBank/DDBJ databases">
        <title>Draft genome sequence of five rapidly growing Mycobacterium species.</title>
        <authorList>
            <person name="Katahira K."/>
            <person name="Gotou Y."/>
            <person name="Iida K."/>
            <person name="Ogura Y."/>
            <person name="Hayashi T."/>
        </authorList>
    </citation>
    <scope>NUCLEOTIDE SEQUENCE [LARGE SCALE GENOMIC DNA]</scope>
    <source>
        <strain evidence="5">JCM6362</strain>
    </source>
</reference>
<accession>A0A100XII0</accession>
<feature type="domain" description="HTH araC/xylS-type" evidence="3">
    <location>
        <begin position="10"/>
        <end position="108"/>
    </location>
</feature>
<dbReference type="Proteomes" id="UP000069654">
    <property type="component" value="Unassembled WGS sequence"/>
</dbReference>
<evidence type="ECO:0000256" key="1">
    <source>
        <dbReference type="ARBA" id="ARBA00023015"/>
    </source>
</evidence>
<dbReference type="SUPFAM" id="SSF46689">
    <property type="entry name" value="Homeodomain-like"/>
    <property type="match status" value="1"/>
</dbReference>
<dbReference type="PANTHER" id="PTHR11019:SF159">
    <property type="entry name" value="TRANSCRIPTIONAL REGULATOR-RELATED"/>
    <property type="match status" value="1"/>
</dbReference>
<evidence type="ECO:0000313" key="5">
    <source>
        <dbReference type="Proteomes" id="UP000069654"/>
    </source>
</evidence>
<keyword evidence="1" id="KW-0805">Transcription regulation</keyword>
<dbReference type="GO" id="GO:0003700">
    <property type="term" value="F:DNA-binding transcription factor activity"/>
    <property type="evidence" value="ECO:0007669"/>
    <property type="project" value="InterPro"/>
</dbReference>
<dbReference type="EMBL" id="BCTB01000050">
    <property type="protein sequence ID" value="GAT17187.1"/>
    <property type="molecule type" value="Genomic_DNA"/>
</dbReference>
<protein>
    <submittedName>
        <fullName evidence="4">AraC family transcriptional regulator</fullName>
    </submittedName>
</protein>
<sequence>MSEQALTGRDRLRELLDAVVDAANTDVESMARSSHFSEFHFSREVRRLAGEPPAAMRRRVMLERAAWRLQRGESVSAVAAAEGWSSAEVFSRAFRRAFGVPPSRVAEVHYLLPAPNGVHFHPPHALWVDGPGSRGAPAGSVPEISAVLVDHDVADTDYLLECACTLTDRQWAEEISPGQQVLAWDGPEPSVGAVLGAIVWTKQVWLATIEGADFPTRQHLPPSALRDHHRDVGARWIEMVQSCSAAGKLGDTVIDALCDPPESFPLYGIIAHVLTFSALRRGLARAMLAHHGVRTHHGDPLAWMRSN</sequence>
<dbReference type="RefSeq" id="WP_003924473.1">
    <property type="nucleotide sequence ID" value="NZ_BCTB01000050.1"/>
</dbReference>
<dbReference type="Gene3D" id="1.10.10.60">
    <property type="entry name" value="Homeodomain-like"/>
    <property type="match status" value="1"/>
</dbReference>
<dbReference type="InterPro" id="IPR009057">
    <property type="entry name" value="Homeodomain-like_sf"/>
</dbReference>
<dbReference type="PROSITE" id="PS01124">
    <property type="entry name" value="HTH_ARAC_FAMILY_2"/>
    <property type="match status" value="1"/>
</dbReference>
<dbReference type="Pfam" id="PF12867">
    <property type="entry name" value="DinB_2"/>
    <property type="match status" value="1"/>
</dbReference>
<evidence type="ECO:0000313" key="4">
    <source>
        <dbReference type="EMBL" id="GAT17187.1"/>
    </source>
</evidence>
<comment type="caution">
    <text evidence="4">The sequence shown here is derived from an EMBL/GenBank/DDBJ whole genome shotgun (WGS) entry which is preliminary data.</text>
</comment>
<reference evidence="4 5" key="1">
    <citation type="journal article" date="2016" name="Genome Announc.">
        <title>Draft Genome Sequences of Five Rapidly Growing Mycobacterium Species, M. thermoresistibile, M. fortuitum subsp. acetamidolyticum, M. canariasense, M. brisbanense, and M. novocastrense.</title>
        <authorList>
            <person name="Katahira K."/>
            <person name="Ogura Y."/>
            <person name="Gotoh Y."/>
            <person name="Hayashi T."/>
        </authorList>
    </citation>
    <scope>NUCLEOTIDE SEQUENCE [LARGE SCALE GENOMIC DNA]</scope>
    <source>
        <strain evidence="4 5">JCM6362</strain>
    </source>
</reference>
<keyword evidence="2" id="KW-0804">Transcription</keyword>
<dbReference type="AlphaFoldDB" id="A0A100XII0"/>
<dbReference type="STRING" id="1797.RMCT_4156"/>
<dbReference type="PANTHER" id="PTHR11019">
    <property type="entry name" value="HTH-TYPE TRANSCRIPTIONAL REGULATOR NIMR"/>
    <property type="match status" value="1"/>
</dbReference>
<dbReference type="SMART" id="SM00342">
    <property type="entry name" value="HTH_ARAC"/>
    <property type="match status" value="1"/>
</dbReference>
<proteinExistence type="predicted"/>
<dbReference type="GO" id="GO:0043565">
    <property type="term" value="F:sequence-specific DNA binding"/>
    <property type="evidence" value="ECO:0007669"/>
    <property type="project" value="InterPro"/>
</dbReference>
<dbReference type="InterPro" id="IPR018060">
    <property type="entry name" value="HTH_AraC"/>
</dbReference>
<evidence type="ECO:0000256" key="2">
    <source>
        <dbReference type="ARBA" id="ARBA00023163"/>
    </source>
</evidence>
<dbReference type="InterPro" id="IPR024775">
    <property type="entry name" value="DinB-like"/>
</dbReference>
<dbReference type="Pfam" id="PF12833">
    <property type="entry name" value="HTH_18"/>
    <property type="match status" value="1"/>
</dbReference>
<organism evidence="4 5">
    <name type="scientific">Mycolicibacterium thermoresistibile</name>
    <name type="common">Mycobacterium thermoresistibile</name>
    <dbReference type="NCBI Taxonomy" id="1797"/>
    <lineage>
        <taxon>Bacteria</taxon>
        <taxon>Bacillati</taxon>
        <taxon>Actinomycetota</taxon>
        <taxon>Actinomycetes</taxon>
        <taxon>Mycobacteriales</taxon>
        <taxon>Mycobacteriaceae</taxon>
        <taxon>Mycolicibacterium</taxon>
    </lineage>
</organism>
<name>A0A100XII0_MYCTH</name>